<dbReference type="STRING" id="349521.HCH_02288"/>
<reference evidence="1 2" key="1">
    <citation type="journal article" date="2005" name="Nucleic Acids Res.">
        <title>Genomic blueprint of Hahella chejuensis, a marine microbe producing an algicidal agent.</title>
        <authorList>
            <person name="Jeong H."/>
            <person name="Yim J.H."/>
            <person name="Lee C."/>
            <person name="Choi S.-H."/>
            <person name="Park Y.K."/>
            <person name="Yoon S.H."/>
            <person name="Hur C.-G."/>
            <person name="Kang H.-Y."/>
            <person name="Kim D."/>
            <person name="Lee H.H."/>
            <person name="Park K.H."/>
            <person name="Park S.-H."/>
            <person name="Park H.-S."/>
            <person name="Lee H.K."/>
            <person name="Oh T.K."/>
            <person name="Kim J.F."/>
        </authorList>
    </citation>
    <scope>NUCLEOTIDE SEQUENCE [LARGE SCALE GENOMIC DNA]</scope>
    <source>
        <strain evidence="1 2">KCTC 2396</strain>
    </source>
</reference>
<dbReference type="Proteomes" id="UP000000238">
    <property type="component" value="Chromosome"/>
</dbReference>
<dbReference type="HOGENOM" id="CLU_3290498_0_0_6"/>
<dbReference type="EMBL" id="CP000155">
    <property type="protein sequence ID" value="ABC29111.1"/>
    <property type="molecule type" value="Genomic_DNA"/>
</dbReference>
<dbReference type="KEGG" id="hch:HCH_02288"/>
<protein>
    <submittedName>
        <fullName evidence="1">Uncharacterized protein</fullName>
    </submittedName>
</protein>
<sequence>MPLWRITSLPMLQNIFLLQATFKYYFSNVDYEQVKPESAG</sequence>
<evidence type="ECO:0000313" key="2">
    <source>
        <dbReference type="Proteomes" id="UP000000238"/>
    </source>
</evidence>
<keyword evidence="2" id="KW-1185">Reference proteome</keyword>
<accession>Q2SJR3</accession>
<evidence type="ECO:0000313" key="1">
    <source>
        <dbReference type="EMBL" id="ABC29111.1"/>
    </source>
</evidence>
<proteinExistence type="predicted"/>
<dbReference type="AlphaFoldDB" id="Q2SJR3"/>
<name>Q2SJR3_HAHCH</name>
<gene>
    <name evidence="1" type="ordered locus">HCH_02288</name>
</gene>
<organism evidence="1 2">
    <name type="scientific">Hahella chejuensis (strain KCTC 2396)</name>
    <dbReference type="NCBI Taxonomy" id="349521"/>
    <lineage>
        <taxon>Bacteria</taxon>
        <taxon>Pseudomonadati</taxon>
        <taxon>Pseudomonadota</taxon>
        <taxon>Gammaproteobacteria</taxon>
        <taxon>Oceanospirillales</taxon>
        <taxon>Hahellaceae</taxon>
        <taxon>Hahella</taxon>
    </lineage>
</organism>